<keyword evidence="1" id="KW-1133">Transmembrane helix</keyword>
<protein>
    <recommendedName>
        <fullName evidence="2">DUF4126 domain-containing protein</fullName>
    </recommendedName>
</protein>
<gene>
    <name evidence="3" type="ORF">SAMN05421803_1106</name>
</gene>
<dbReference type="Proteomes" id="UP000184452">
    <property type="component" value="Unassembled WGS sequence"/>
</dbReference>
<name>A0A1M6MEM1_9ACTN</name>
<evidence type="ECO:0000259" key="2">
    <source>
        <dbReference type="Pfam" id="PF13548"/>
    </source>
</evidence>
<proteinExistence type="predicted"/>
<sequence>MLTALTGIGLSTAAGLNAYIPLLLVGLIARFTDLLVLGDAWTWLEHPVTLVLLAVLLVVEFLADKFPAVDSVNDVIQTVVRPTSGGIVFGAGASAVELSEITGAASGATAQGDVSWGPVVAGVVIALVFHVLKFLGRLAANSVTAGCAAPFVSFLEDVVSFLTSIAAILLPVLILLVVPALAAAGALLVRRSRRLRAERGAEGQATGPAAPA</sequence>
<reference evidence="3 4" key="1">
    <citation type="submission" date="2016-11" db="EMBL/GenBank/DDBJ databases">
        <authorList>
            <person name="Jaros S."/>
            <person name="Januszkiewicz K."/>
            <person name="Wedrychowicz H."/>
        </authorList>
    </citation>
    <scope>NUCLEOTIDE SEQUENCE [LARGE SCALE GENOMIC DNA]</scope>
    <source>
        <strain evidence="3 4">CGMCC 4.5723</strain>
    </source>
</reference>
<dbReference type="InterPro" id="IPR025196">
    <property type="entry name" value="DUF4126"/>
</dbReference>
<dbReference type="RefSeq" id="WP_073380303.1">
    <property type="nucleotide sequence ID" value="NZ_FQZK01000010.1"/>
</dbReference>
<dbReference type="AlphaFoldDB" id="A0A1M6MEM1"/>
<evidence type="ECO:0000313" key="4">
    <source>
        <dbReference type="Proteomes" id="UP000184452"/>
    </source>
</evidence>
<dbReference type="OrthoDB" id="161516at2"/>
<evidence type="ECO:0000313" key="3">
    <source>
        <dbReference type="EMBL" id="SHJ81813.1"/>
    </source>
</evidence>
<feature type="transmembrane region" description="Helical" evidence="1">
    <location>
        <begin position="41"/>
        <end position="63"/>
    </location>
</feature>
<dbReference type="EMBL" id="FQZK01000010">
    <property type="protein sequence ID" value="SHJ81813.1"/>
    <property type="molecule type" value="Genomic_DNA"/>
</dbReference>
<dbReference type="STRING" id="758803.SAMN05421803_1106"/>
<keyword evidence="1" id="KW-0472">Membrane</keyword>
<feature type="domain" description="DUF4126" evidence="2">
    <location>
        <begin position="5"/>
        <end position="190"/>
    </location>
</feature>
<keyword evidence="1" id="KW-0812">Transmembrane</keyword>
<feature type="transmembrane region" description="Helical" evidence="1">
    <location>
        <begin position="114"/>
        <end position="131"/>
    </location>
</feature>
<organism evidence="3 4">
    <name type="scientific">Nocardiopsis flavescens</name>
    <dbReference type="NCBI Taxonomy" id="758803"/>
    <lineage>
        <taxon>Bacteria</taxon>
        <taxon>Bacillati</taxon>
        <taxon>Actinomycetota</taxon>
        <taxon>Actinomycetes</taxon>
        <taxon>Streptosporangiales</taxon>
        <taxon>Nocardiopsidaceae</taxon>
        <taxon>Nocardiopsis</taxon>
    </lineage>
</organism>
<feature type="transmembrane region" description="Helical" evidence="1">
    <location>
        <begin position="161"/>
        <end position="189"/>
    </location>
</feature>
<accession>A0A1M6MEM1</accession>
<dbReference type="Pfam" id="PF13548">
    <property type="entry name" value="DUF4126"/>
    <property type="match status" value="1"/>
</dbReference>
<feature type="transmembrane region" description="Helical" evidence="1">
    <location>
        <begin position="6"/>
        <end position="29"/>
    </location>
</feature>
<evidence type="ECO:0000256" key="1">
    <source>
        <dbReference type="SAM" id="Phobius"/>
    </source>
</evidence>
<keyword evidence="4" id="KW-1185">Reference proteome</keyword>